<protein>
    <submittedName>
        <fullName evidence="2">Uncharacterized protein</fullName>
    </submittedName>
</protein>
<organism evidence="2 3">
    <name type="scientific">Dipteronia dyeriana</name>
    <dbReference type="NCBI Taxonomy" id="168575"/>
    <lineage>
        <taxon>Eukaryota</taxon>
        <taxon>Viridiplantae</taxon>
        <taxon>Streptophyta</taxon>
        <taxon>Embryophyta</taxon>
        <taxon>Tracheophyta</taxon>
        <taxon>Spermatophyta</taxon>
        <taxon>Magnoliopsida</taxon>
        <taxon>eudicotyledons</taxon>
        <taxon>Gunneridae</taxon>
        <taxon>Pentapetalae</taxon>
        <taxon>rosids</taxon>
        <taxon>malvids</taxon>
        <taxon>Sapindales</taxon>
        <taxon>Sapindaceae</taxon>
        <taxon>Hippocastanoideae</taxon>
        <taxon>Acereae</taxon>
        <taxon>Dipteronia</taxon>
    </lineage>
</organism>
<dbReference type="EMBL" id="JANJYI010000004">
    <property type="protein sequence ID" value="KAK2652054.1"/>
    <property type="molecule type" value="Genomic_DNA"/>
</dbReference>
<reference evidence="2" key="1">
    <citation type="journal article" date="2023" name="Plant J.">
        <title>Genome sequences and population genomics provide insights into the demographic history, inbreeding, and mutation load of two 'living fossil' tree species of Dipteronia.</title>
        <authorList>
            <person name="Feng Y."/>
            <person name="Comes H.P."/>
            <person name="Chen J."/>
            <person name="Zhu S."/>
            <person name="Lu R."/>
            <person name="Zhang X."/>
            <person name="Li P."/>
            <person name="Qiu J."/>
            <person name="Olsen K.M."/>
            <person name="Qiu Y."/>
        </authorList>
    </citation>
    <scope>NUCLEOTIDE SEQUENCE</scope>
    <source>
        <strain evidence="2">KIB01</strain>
    </source>
</reference>
<evidence type="ECO:0000313" key="3">
    <source>
        <dbReference type="Proteomes" id="UP001280121"/>
    </source>
</evidence>
<feature type="compositionally biased region" description="Low complexity" evidence="1">
    <location>
        <begin position="1"/>
        <end position="11"/>
    </location>
</feature>
<evidence type="ECO:0000256" key="1">
    <source>
        <dbReference type="SAM" id="MobiDB-lite"/>
    </source>
</evidence>
<feature type="compositionally biased region" description="Polar residues" evidence="1">
    <location>
        <begin position="12"/>
        <end position="23"/>
    </location>
</feature>
<evidence type="ECO:0000313" key="2">
    <source>
        <dbReference type="EMBL" id="KAK2652054.1"/>
    </source>
</evidence>
<name>A0AAD9X3B6_9ROSI</name>
<keyword evidence="3" id="KW-1185">Reference proteome</keyword>
<proteinExistence type="predicted"/>
<accession>A0AAD9X3B6</accession>
<feature type="region of interest" description="Disordered" evidence="1">
    <location>
        <begin position="1"/>
        <end position="39"/>
    </location>
</feature>
<dbReference type="Proteomes" id="UP001280121">
    <property type="component" value="Unassembled WGS sequence"/>
</dbReference>
<comment type="caution">
    <text evidence="2">The sequence shown here is derived from an EMBL/GenBank/DDBJ whole genome shotgun (WGS) entry which is preliminary data.</text>
</comment>
<sequence length="77" mass="7937">MSSASADNSSSTGTTPNPDNHSSMGAKPNAGASDTIVTGLTQSQGGKKLGNALSHFCSIKLGRDSYLLWQNMILPVI</sequence>
<gene>
    <name evidence="2" type="ORF">Ddye_011910</name>
</gene>
<dbReference type="AlphaFoldDB" id="A0AAD9X3B6"/>